<feature type="signal peptide" evidence="2">
    <location>
        <begin position="1"/>
        <end position="25"/>
    </location>
</feature>
<feature type="transmembrane region" description="Helical" evidence="1">
    <location>
        <begin position="683"/>
        <end position="705"/>
    </location>
</feature>
<evidence type="ECO:0008006" key="5">
    <source>
        <dbReference type="Google" id="ProtNLM"/>
    </source>
</evidence>
<feature type="transmembrane region" description="Helical" evidence="1">
    <location>
        <begin position="457"/>
        <end position="482"/>
    </location>
</feature>
<gene>
    <name evidence="3" type="ORF">LY90DRAFT_676093</name>
</gene>
<dbReference type="EMBL" id="MCOG01000258">
    <property type="protein sequence ID" value="ORY21811.1"/>
    <property type="molecule type" value="Genomic_DNA"/>
</dbReference>
<feature type="transmembrane region" description="Helical" evidence="1">
    <location>
        <begin position="572"/>
        <end position="598"/>
    </location>
</feature>
<protein>
    <recommendedName>
        <fullName evidence="5">Periplasmic binding protein-like II</fullName>
    </recommendedName>
</protein>
<organism evidence="3 4">
    <name type="scientific">Neocallimastix californiae</name>
    <dbReference type="NCBI Taxonomy" id="1754190"/>
    <lineage>
        <taxon>Eukaryota</taxon>
        <taxon>Fungi</taxon>
        <taxon>Fungi incertae sedis</taxon>
        <taxon>Chytridiomycota</taxon>
        <taxon>Chytridiomycota incertae sedis</taxon>
        <taxon>Neocallimastigomycetes</taxon>
        <taxon>Neocallimastigales</taxon>
        <taxon>Neocallimastigaceae</taxon>
        <taxon>Neocallimastix</taxon>
    </lineage>
</organism>
<keyword evidence="2" id="KW-0732">Signal</keyword>
<feature type="transmembrane region" description="Helical" evidence="1">
    <location>
        <begin position="494"/>
        <end position="519"/>
    </location>
</feature>
<dbReference type="SUPFAM" id="SSF53850">
    <property type="entry name" value="Periplasmic binding protein-like II"/>
    <property type="match status" value="1"/>
</dbReference>
<dbReference type="AlphaFoldDB" id="A0A1Y2AGX7"/>
<feature type="chain" id="PRO_5012711379" description="Periplasmic binding protein-like II" evidence="2">
    <location>
        <begin position="26"/>
        <end position="888"/>
    </location>
</feature>
<dbReference type="Proteomes" id="UP000193920">
    <property type="component" value="Unassembled WGS sequence"/>
</dbReference>
<sequence>MKFIFNFVFIYFLNFFAFLSKKVYADNVIINILMEKPDAINEAKWSNYITQLNQNDLVINDKSGNNYVKIHITYDTNEPIPKNNNKKYADIIKNTVSSFSKPIYDMFIIDEKLLYSDSAKAKSDCVKIATGSWDYYKNYVDLTNEIQKEDLKYHSEDILNKGYFKDHLYALPFELDFDVLYYPNNINLSKLDFENSDWDELLSKNIGSNGKNTMSIAYGEKDELLDLFIEYVEAKFDNFYNNENDHFDLLYGDESNKLFSSFKDLVKNFSINNINSTLEATYIDAYNAVFSSNESNIFFGKASHYQSIAQLSNANQVKLSASLPPKNYDVVNAKYIVINKNSKLDKDLLINTAKKITSREMQLQRSELIGSVPTFDLKSNDEAYCQSGYSEICEFVKKMKQINIKKVFESPDAAPFMEVRMFIPETLSKYILGEFSHKEVVNVFSNIKYYILEKPEFWKFLIFGTYIPCILSSIFIIVITYYTYKFRNSPHIKYLSPGFCVIILIGFLLNADIPVIHIFLKSNFMAIFNYLYDTINTIFFFLPMLFVTYRIYSIYNNTTNYNLGEKLNNKSLYTLFAIIFVIWTGYGVLVCIFTEVYVQTKGSIFDSRRVIYNYVFDNQERIAYRLYYIGCIIACVYMVGKLGYVKKRYGEFKFVYMMVFALIFEHVLHFVTLCLNIKDEDAVMSLVVSNILLTLTYTVFAYVLLGNKLIYLIKHPEEVNSTQNKVTRYDFSTGTFQYVDNSISFKGDSSNNSKINYEKSKMNKSQSGSLNDNNNISHPNTFYSNTASYKNNLNNSTNFTNTNTSFYNNQNNTYDINNSVFKNLNNSMYNGQNTYAFNNTNSQSALMFYNNQNNSIFNNNQINSILNNYDNGQKNSNYYRSQLLNNLK</sequence>
<keyword evidence="1" id="KW-1133">Transmembrane helix</keyword>
<feature type="transmembrane region" description="Helical" evidence="1">
    <location>
        <begin position="531"/>
        <end position="552"/>
    </location>
</feature>
<dbReference type="Gene3D" id="3.40.190.10">
    <property type="entry name" value="Periplasmic binding protein-like II"/>
    <property type="match status" value="2"/>
</dbReference>
<reference evidence="3 4" key="1">
    <citation type="submission" date="2016-08" db="EMBL/GenBank/DDBJ databases">
        <title>A Parts List for Fungal Cellulosomes Revealed by Comparative Genomics.</title>
        <authorList>
            <consortium name="DOE Joint Genome Institute"/>
            <person name="Haitjema C.H."/>
            <person name="Gilmore S.P."/>
            <person name="Henske J.K."/>
            <person name="Solomon K.V."/>
            <person name="De Groot R."/>
            <person name="Kuo A."/>
            <person name="Mondo S.J."/>
            <person name="Salamov A.A."/>
            <person name="Labutti K."/>
            <person name="Zhao Z."/>
            <person name="Chiniquy J."/>
            <person name="Barry K."/>
            <person name="Brewer H.M."/>
            <person name="Purvine S.O."/>
            <person name="Wright A.T."/>
            <person name="Boxma B."/>
            <person name="Van Alen T."/>
            <person name="Hackstein J.H."/>
            <person name="Baker S.E."/>
            <person name="Grigoriev I.V."/>
            <person name="O'Malley M.A."/>
        </authorList>
    </citation>
    <scope>NUCLEOTIDE SEQUENCE [LARGE SCALE GENOMIC DNA]</scope>
    <source>
        <strain evidence="3 4">G1</strain>
    </source>
</reference>
<name>A0A1Y2AGX7_9FUNG</name>
<keyword evidence="1" id="KW-0812">Transmembrane</keyword>
<evidence type="ECO:0000313" key="3">
    <source>
        <dbReference type="EMBL" id="ORY21811.1"/>
    </source>
</evidence>
<feature type="transmembrane region" description="Helical" evidence="1">
    <location>
        <begin position="622"/>
        <end position="640"/>
    </location>
</feature>
<evidence type="ECO:0000256" key="2">
    <source>
        <dbReference type="SAM" id="SignalP"/>
    </source>
</evidence>
<keyword evidence="4" id="KW-1185">Reference proteome</keyword>
<accession>A0A1Y2AGX7</accession>
<comment type="caution">
    <text evidence="3">The sequence shown here is derived from an EMBL/GenBank/DDBJ whole genome shotgun (WGS) entry which is preliminary data.</text>
</comment>
<proteinExistence type="predicted"/>
<keyword evidence="1" id="KW-0472">Membrane</keyword>
<evidence type="ECO:0000256" key="1">
    <source>
        <dbReference type="SAM" id="Phobius"/>
    </source>
</evidence>
<evidence type="ECO:0000313" key="4">
    <source>
        <dbReference type="Proteomes" id="UP000193920"/>
    </source>
</evidence>
<feature type="transmembrane region" description="Helical" evidence="1">
    <location>
        <begin position="652"/>
        <end position="671"/>
    </location>
</feature>